<evidence type="ECO:0000313" key="4">
    <source>
        <dbReference type="Proteomes" id="UP000198372"/>
    </source>
</evidence>
<dbReference type="Pfam" id="PF01590">
    <property type="entry name" value="GAF"/>
    <property type="match status" value="1"/>
</dbReference>
<evidence type="ECO:0000259" key="2">
    <source>
        <dbReference type="Pfam" id="PF01590"/>
    </source>
</evidence>
<evidence type="ECO:0000313" key="3">
    <source>
        <dbReference type="EMBL" id="SCV67143.1"/>
    </source>
</evidence>
<reference evidence="4" key="1">
    <citation type="submission" date="2016-09" db="EMBL/GenBank/DDBJ databases">
        <authorList>
            <person name="Jeantristanb JTB J.-T."/>
            <person name="Ricardo R."/>
        </authorList>
    </citation>
    <scope>NUCLEOTIDE SEQUENCE [LARGE SCALE GENOMIC DNA]</scope>
</reference>
<dbReference type="SUPFAM" id="SSF55781">
    <property type="entry name" value="GAF domain-like"/>
    <property type="match status" value="1"/>
</dbReference>
<feature type="domain" description="GAF" evidence="2">
    <location>
        <begin position="247"/>
        <end position="388"/>
    </location>
</feature>
<organism evidence="3 4">
    <name type="scientific">Microbotryum intermedium</name>
    <dbReference type="NCBI Taxonomy" id="269621"/>
    <lineage>
        <taxon>Eukaryota</taxon>
        <taxon>Fungi</taxon>
        <taxon>Dikarya</taxon>
        <taxon>Basidiomycota</taxon>
        <taxon>Pucciniomycotina</taxon>
        <taxon>Microbotryomycetes</taxon>
        <taxon>Microbotryales</taxon>
        <taxon>Microbotryaceae</taxon>
        <taxon>Microbotryum</taxon>
    </lineage>
</organism>
<accession>A0A238F5K7</accession>
<dbReference type="EMBL" id="FMSP01000001">
    <property type="protein sequence ID" value="SCV67143.1"/>
    <property type="molecule type" value="Genomic_DNA"/>
</dbReference>
<dbReference type="InterPro" id="IPR029016">
    <property type="entry name" value="GAF-like_dom_sf"/>
</dbReference>
<dbReference type="InterPro" id="IPR003018">
    <property type="entry name" value="GAF"/>
</dbReference>
<dbReference type="Gene3D" id="3.30.450.40">
    <property type="match status" value="1"/>
</dbReference>
<dbReference type="STRING" id="269621.A0A238F5K7"/>
<feature type="compositionally biased region" description="Basic and acidic residues" evidence="1">
    <location>
        <begin position="9"/>
        <end position="22"/>
    </location>
</feature>
<feature type="region of interest" description="Disordered" evidence="1">
    <location>
        <begin position="1"/>
        <end position="22"/>
    </location>
</feature>
<name>A0A238F5K7_9BASI</name>
<sequence>MQGNRRKLDRSGSKKNGGRDFKSIRRMFSSFVLQDSPAKNPLVAIRDISEPSLGASPTIPTYAEGKISLQQRKKLAIAEHVVMASRKFVKTIRRKLSSKTPANELPKTWEEYSKAYANYEIDIEDPPMPPLRDAADAADPAPFEAKAYLAPKPHNESERQAVVDKLDLFGTKNKQANASTTTLATSMPSSTSTSSTDSRPVSAGPDSLLRRHSYSNTSVTSAATSFTRTDVDNDSAAAVTSLQNYPAFRDIVQKCQKLFDVRIGMITVLDEEQQLFLATGGLPEAVEQGGALPRAVTFCSHAILNEERGMVVLDSLNDWRFANSLPTAAMGARFYAGVPLLAPTFGDPDAPSVAIGTLCAVDDRPRASFSEGERAELQKLAAEASTHIESWVNERMGSKLNRLESSFARSNATLPAPAEAEAVVEPASEPVSEKTRVEPVVVREVEREAQVTPESDSEIAFEDALAELSMPVEQTHFEIPTPSEAVQLAPPGRLVARPPRAEHRPRPTAFFQPSPQVGLPLTPPDSLKESRNHVYTHAHARKGSDSSSSISSFASDRPVARRPSGLNSLSLAVTSEDPVTAVPKDLQKVFDQATRMLAKALALDLVYLVSLDVAALNCGTKSHSALCVLSAYGMPSPPPAFDPALHLKALRAPEGGLLYSNPRYSPEDTGPGYSGGILIPVLEVRRTGYVLSGYSKDATRNFEQKDLTYFVKFSEHLETYVTKLGRTSGSQIAFGL</sequence>
<feature type="compositionally biased region" description="Low complexity" evidence="1">
    <location>
        <begin position="545"/>
        <end position="555"/>
    </location>
</feature>
<feature type="compositionally biased region" description="Low complexity" evidence="1">
    <location>
        <begin position="179"/>
        <end position="198"/>
    </location>
</feature>
<feature type="region of interest" description="Disordered" evidence="1">
    <location>
        <begin position="482"/>
        <end position="519"/>
    </location>
</feature>
<keyword evidence="4" id="KW-1185">Reference proteome</keyword>
<feature type="region of interest" description="Disordered" evidence="1">
    <location>
        <begin position="538"/>
        <end position="564"/>
    </location>
</feature>
<protein>
    <submittedName>
        <fullName evidence="3">BQ2448_5789 protein</fullName>
    </submittedName>
</protein>
<evidence type="ECO:0000256" key="1">
    <source>
        <dbReference type="SAM" id="MobiDB-lite"/>
    </source>
</evidence>
<proteinExistence type="predicted"/>
<feature type="region of interest" description="Disordered" evidence="1">
    <location>
        <begin position="177"/>
        <end position="222"/>
    </location>
</feature>
<dbReference type="PANTHER" id="PTHR43102:SF2">
    <property type="entry name" value="GAF DOMAIN-CONTAINING PROTEIN"/>
    <property type="match status" value="1"/>
</dbReference>
<dbReference type="PANTHER" id="PTHR43102">
    <property type="entry name" value="SLR1143 PROTEIN"/>
    <property type="match status" value="1"/>
</dbReference>
<dbReference type="AlphaFoldDB" id="A0A238F5K7"/>
<gene>
    <name evidence="3" type="ORF">BQ2448_5789</name>
</gene>
<dbReference type="OrthoDB" id="21225at2759"/>
<dbReference type="Proteomes" id="UP000198372">
    <property type="component" value="Unassembled WGS sequence"/>
</dbReference>